<dbReference type="PANTHER" id="PTHR45635:SF14">
    <property type="entry name" value="ADP_ATP TRANSLOCASE"/>
    <property type="match status" value="1"/>
</dbReference>
<evidence type="ECO:0000256" key="10">
    <source>
        <dbReference type="ARBA" id="ARBA00023136"/>
    </source>
</evidence>
<name>A0A9P6V0Y7_9FUNG</name>
<reference evidence="14" key="1">
    <citation type="journal article" date="2020" name="Fungal Divers.">
        <title>Resolving the Mortierellaceae phylogeny through synthesis of multi-gene phylogenetics and phylogenomics.</title>
        <authorList>
            <person name="Vandepol N."/>
            <person name="Liber J."/>
            <person name="Desiro A."/>
            <person name="Na H."/>
            <person name="Kennedy M."/>
            <person name="Barry K."/>
            <person name="Grigoriev I.V."/>
            <person name="Miller A.N."/>
            <person name="O'Donnell K."/>
            <person name="Stajich J.E."/>
            <person name="Bonito G."/>
        </authorList>
    </citation>
    <scope>NUCLEOTIDE SEQUENCE</scope>
    <source>
        <strain evidence="14">REB-010B</strain>
    </source>
</reference>
<evidence type="ECO:0000256" key="11">
    <source>
        <dbReference type="ARBA" id="ARBA00024143"/>
    </source>
</evidence>
<dbReference type="InterPro" id="IPR023395">
    <property type="entry name" value="MCP_dom_sf"/>
</dbReference>
<dbReference type="GO" id="GO:0005471">
    <property type="term" value="F:ATP:ADP antiporter activity"/>
    <property type="evidence" value="ECO:0007669"/>
    <property type="project" value="UniProtKB-UniRule"/>
</dbReference>
<dbReference type="InterPro" id="IPR002113">
    <property type="entry name" value="ADT_euk_type"/>
</dbReference>
<comment type="catalytic activity">
    <reaction evidence="11">
        <text>ADP(in) + ATP(out) = ADP(out) + ATP(in)</text>
        <dbReference type="Rhea" id="RHEA:34999"/>
        <dbReference type="ChEBI" id="CHEBI:30616"/>
        <dbReference type="ChEBI" id="CHEBI:456216"/>
    </reaction>
    <physiologicalReaction direction="left-to-right" evidence="11">
        <dbReference type="Rhea" id="RHEA:35000"/>
    </physiologicalReaction>
</comment>
<dbReference type="EMBL" id="JAAAIP010000004">
    <property type="protein sequence ID" value="KAG0330319.1"/>
    <property type="molecule type" value="Genomic_DNA"/>
</dbReference>
<accession>A0A9P6V0Y7</accession>
<organism evidence="14 16">
    <name type="scientific">Dissophora globulifera</name>
    <dbReference type="NCBI Taxonomy" id="979702"/>
    <lineage>
        <taxon>Eukaryota</taxon>
        <taxon>Fungi</taxon>
        <taxon>Fungi incertae sedis</taxon>
        <taxon>Mucoromycota</taxon>
        <taxon>Mortierellomycotina</taxon>
        <taxon>Mortierellomycetes</taxon>
        <taxon>Mortierellales</taxon>
        <taxon>Mortierellaceae</taxon>
        <taxon>Dissophora</taxon>
    </lineage>
</organism>
<evidence type="ECO:0000256" key="6">
    <source>
        <dbReference type="ARBA" id="ARBA00022737"/>
    </source>
</evidence>
<dbReference type="EMBL" id="JAAAIP010000004">
    <property type="protein sequence ID" value="KAG0330290.1"/>
    <property type="molecule type" value="Genomic_DNA"/>
</dbReference>
<dbReference type="InterPro" id="IPR018108">
    <property type="entry name" value="MCP_transmembrane"/>
</dbReference>
<dbReference type="OrthoDB" id="2406392at2759"/>
<proteinExistence type="inferred from homology"/>
<keyword evidence="7" id="KW-0999">Mitochondrion inner membrane</keyword>
<evidence type="ECO:0000256" key="7">
    <source>
        <dbReference type="ARBA" id="ARBA00022792"/>
    </source>
</evidence>
<evidence type="ECO:0000256" key="12">
    <source>
        <dbReference type="PROSITE-ProRule" id="PRU00282"/>
    </source>
</evidence>
<dbReference type="PANTHER" id="PTHR45635">
    <property type="entry name" value="ADP,ATP CARRIER PROTEIN 1-RELATED-RELATED"/>
    <property type="match status" value="1"/>
</dbReference>
<evidence type="ECO:0000256" key="8">
    <source>
        <dbReference type="ARBA" id="ARBA00022989"/>
    </source>
</evidence>
<evidence type="ECO:0000256" key="4">
    <source>
        <dbReference type="ARBA" id="ARBA00022449"/>
    </source>
</evidence>
<feature type="transmembrane region" description="Helical" evidence="13">
    <location>
        <begin position="351"/>
        <end position="371"/>
    </location>
</feature>
<gene>
    <name evidence="14" type="ORF">BGZ99_005983</name>
    <name evidence="15" type="ORF">BGZ99_006012</name>
</gene>
<protein>
    <recommendedName>
        <fullName evidence="13">ADP/ATP translocase</fullName>
    </recommendedName>
    <alternativeName>
        <fullName evidence="13">ADP,ATP carrier protein</fullName>
    </alternativeName>
</protein>
<keyword evidence="9" id="KW-0496">Mitochondrion</keyword>
<keyword evidence="4" id="KW-0050">Antiport</keyword>
<evidence type="ECO:0000256" key="13">
    <source>
        <dbReference type="RuleBase" id="RU368008"/>
    </source>
</evidence>
<dbReference type="AlphaFoldDB" id="A0A9P6V0Y7"/>
<dbReference type="GO" id="GO:0140021">
    <property type="term" value="P:mitochondrial ADP transmembrane transport"/>
    <property type="evidence" value="ECO:0007669"/>
    <property type="project" value="InterPro"/>
</dbReference>
<comment type="caution">
    <text evidence="14">The sequence shown here is derived from an EMBL/GenBank/DDBJ whole genome shotgun (WGS) entry which is preliminary data.</text>
</comment>
<evidence type="ECO:0000313" key="15">
    <source>
        <dbReference type="EMBL" id="KAG0330319.1"/>
    </source>
</evidence>
<dbReference type="SUPFAM" id="SSF103506">
    <property type="entry name" value="Mitochondrial carrier"/>
    <property type="match status" value="1"/>
</dbReference>
<evidence type="ECO:0000256" key="5">
    <source>
        <dbReference type="ARBA" id="ARBA00022692"/>
    </source>
</evidence>
<feature type="repeat" description="Solcar" evidence="12">
    <location>
        <begin position="348"/>
        <end position="427"/>
    </location>
</feature>
<comment type="subunit">
    <text evidence="13">Monomer.</text>
</comment>
<keyword evidence="8 13" id="KW-1133">Transmembrane helix</keyword>
<sequence>MPTSSQSLGLGLCIPLSLKVLTAPAERIALLLQTQDEIILNLRDESLTAHLHGHQHIPESSGICSITDKVEYKVSDDDDDEPRSIISPYAQLPYTDAKDCYRRLVEKEGRRSLWRGYSLECAFFVLQAWVATGLRSRPYLMPLLDIRRWYSITTDTFGGNIAWILSAAVEGALESGLSMLVLYPLATLKTVMSTDVIRRTKRIKVKSISASTQHHGEERDVTNPSDVVDSVNRAYQIATVSTSSVDTESAEWIDHSEEHDQENEPLQSLLPESSETKVVPVQEYEYELSYKFKTFYDALKQTLQSPQDILGLYKGFSTVLVSSFVSRLGFLTIYRAISPMLLRSGSRSSGVGSFLLVLGATSVVNVMIYPLSTICHRRIVAAPGRYSSSWDVGKQLVEKHGWRALYNGAEVVLARSVVMAVLSRVFC</sequence>
<comment type="function">
    <text evidence="13">Catalyzes the exchange of ADP and ATP across the membrane.</text>
</comment>
<keyword evidence="3 13" id="KW-0813">Transport</keyword>
<dbReference type="GO" id="GO:1990544">
    <property type="term" value="P:mitochondrial ATP transmembrane transport"/>
    <property type="evidence" value="ECO:0007669"/>
    <property type="project" value="InterPro"/>
</dbReference>
<keyword evidence="10 12" id="KW-0472">Membrane</keyword>
<dbReference type="Proteomes" id="UP000738325">
    <property type="component" value="Unassembled WGS sequence"/>
</dbReference>
<evidence type="ECO:0000256" key="1">
    <source>
        <dbReference type="ARBA" id="ARBA00004448"/>
    </source>
</evidence>
<keyword evidence="16" id="KW-1185">Reference proteome</keyword>
<comment type="similarity">
    <text evidence="2 13">Belongs to the mitochondrial carrier (TC 2.A.29) family.</text>
</comment>
<keyword evidence="5 12" id="KW-0812">Transmembrane</keyword>
<evidence type="ECO:0000313" key="16">
    <source>
        <dbReference type="Proteomes" id="UP000738325"/>
    </source>
</evidence>
<comment type="subcellular location">
    <subcellularLocation>
        <location evidence="13">Membrane</location>
        <topology evidence="13">Multi-pass membrane protein</topology>
    </subcellularLocation>
    <subcellularLocation>
        <location evidence="1">Mitochondrion inner membrane</location>
        <topology evidence="1">Multi-pass membrane protein</topology>
    </subcellularLocation>
</comment>
<evidence type="ECO:0000256" key="9">
    <source>
        <dbReference type="ARBA" id="ARBA00023128"/>
    </source>
</evidence>
<evidence type="ECO:0000313" key="14">
    <source>
        <dbReference type="EMBL" id="KAG0330290.1"/>
    </source>
</evidence>
<dbReference type="Gene3D" id="1.50.40.10">
    <property type="entry name" value="Mitochondrial carrier domain"/>
    <property type="match status" value="1"/>
</dbReference>
<dbReference type="PROSITE" id="PS50920">
    <property type="entry name" value="SOLCAR"/>
    <property type="match status" value="1"/>
</dbReference>
<dbReference type="GO" id="GO:0005743">
    <property type="term" value="C:mitochondrial inner membrane"/>
    <property type="evidence" value="ECO:0007669"/>
    <property type="project" value="UniProtKB-SubCell"/>
</dbReference>
<evidence type="ECO:0000256" key="2">
    <source>
        <dbReference type="ARBA" id="ARBA00006375"/>
    </source>
</evidence>
<comment type="caution">
    <text evidence="13">Lacks conserved residue(s) required for the propagation of feature annotation.</text>
</comment>
<evidence type="ECO:0000256" key="3">
    <source>
        <dbReference type="ARBA" id="ARBA00022448"/>
    </source>
</evidence>
<keyword evidence="6" id="KW-0677">Repeat</keyword>